<protein>
    <submittedName>
        <fullName evidence="1">Uncharacterized protein</fullName>
    </submittedName>
</protein>
<dbReference type="AlphaFoldDB" id="A0A381N6W6"/>
<feature type="non-terminal residue" evidence="1">
    <location>
        <position position="1"/>
    </location>
</feature>
<reference evidence="1" key="1">
    <citation type="submission" date="2018-05" db="EMBL/GenBank/DDBJ databases">
        <authorList>
            <person name="Lanie J.A."/>
            <person name="Ng W.-L."/>
            <person name="Kazmierczak K.M."/>
            <person name="Andrzejewski T.M."/>
            <person name="Davidsen T.M."/>
            <person name="Wayne K.J."/>
            <person name="Tettelin H."/>
            <person name="Glass J.I."/>
            <person name="Rusch D."/>
            <person name="Podicherti R."/>
            <person name="Tsui H.-C.T."/>
            <person name="Winkler M.E."/>
        </authorList>
    </citation>
    <scope>NUCLEOTIDE SEQUENCE</scope>
</reference>
<sequence length="84" mass="9153">VVVSTVQGQFVEAQIKAFLEAHDIPCQLRGEAVRRIYPISVDGIGAAEVLVPSERANEARELIIRAERGELAIHDTPDGTFEAL</sequence>
<dbReference type="EMBL" id="UINC01000137">
    <property type="protein sequence ID" value="SUZ49814.1"/>
    <property type="molecule type" value="Genomic_DNA"/>
</dbReference>
<name>A0A381N6W6_9ZZZZ</name>
<organism evidence="1">
    <name type="scientific">marine metagenome</name>
    <dbReference type="NCBI Taxonomy" id="408172"/>
    <lineage>
        <taxon>unclassified sequences</taxon>
        <taxon>metagenomes</taxon>
        <taxon>ecological metagenomes</taxon>
    </lineage>
</organism>
<evidence type="ECO:0000313" key="1">
    <source>
        <dbReference type="EMBL" id="SUZ49814.1"/>
    </source>
</evidence>
<gene>
    <name evidence="1" type="ORF">METZ01_LOCUS2668</name>
</gene>
<proteinExistence type="predicted"/>
<accession>A0A381N6W6</accession>